<gene>
    <name evidence="3" type="ORF">C7450_115103</name>
</gene>
<dbReference type="Pfam" id="PF13692">
    <property type="entry name" value="Glyco_trans_1_4"/>
    <property type="match status" value="1"/>
</dbReference>
<proteinExistence type="predicted"/>
<dbReference type="AlphaFoldDB" id="A0A2V3TUC0"/>
<dbReference type="GO" id="GO:0016757">
    <property type="term" value="F:glycosyltransferase activity"/>
    <property type="evidence" value="ECO:0007669"/>
    <property type="project" value="UniProtKB-KW"/>
</dbReference>
<dbReference type="PANTHER" id="PTHR12526">
    <property type="entry name" value="GLYCOSYLTRANSFERASE"/>
    <property type="match status" value="1"/>
</dbReference>
<protein>
    <submittedName>
        <fullName evidence="3">Glycosyl transferase family 4</fullName>
    </submittedName>
</protein>
<dbReference type="SUPFAM" id="SSF53756">
    <property type="entry name" value="UDP-Glycosyltransferase/glycogen phosphorylase"/>
    <property type="match status" value="1"/>
</dbReference>
<dbReference type="EMBL" id="QJJK01000015">
    <property type="protein sequence ID" value="PXW52904.1"/>
    <property type="molecule type" value="Genomic_DNA"/>
</dbReference>
<dbReference type="CDD" id="cd03801">
    <property type="entry name" value="GT4_PimA-like"/>
    <property type="match status" value="1"/>
</dbReference>
<sequence>MKLAYFGFPHRGGTFTVYRLLREGLAPLGTELVWIGAGEAAHKAWRDPDFAAEHAHGFVTGTPGDGEEAKARALVNALEAGGFDGVIVSVLADRAQTNAVRYLAKPILRIMIVHNITPATYAAARAIRDHVHATVGVSPRIRDDLVRSYGFDDKHTLAIPNGTDLAEHLPAARPFAAHAPLRLLSLGRIEDVAKGVFWLPQILEMLPPEITLTIAGTGPDAERLRALCGPLGGRVHFTGEVGPDEVDDLMKTHDILLGPSRFEGFMITAVEAMARGCVPVVARIHGVTDAIVTDGADGLLFPVGDWRAAAAAVMCLNDDRPLLHRLAAAGCWTAHERFRADLMASRYHALIRRLVHDRPPIAKPLAFDHWRMARGLRPGLRSYLPLPIKNVLRVLRERAVS</sequence>
<evidence type="ECO:0000256" key="1">
    <source>
        <dbReference type="ARBA" id="ARBA00022676"/>
    </source>
</evidence>
<comment type="caution">
    <text evidence="3">The sequence shown here is derived from an EMBL/GenBank/DDBJ whole genome shotgun (WGS) entry which is preliminary data.</text>
</comment>
<dbReference type="RefSeq" id="WP_110377888.1">
    <property type="nucleotide sequence ID" value="NZ_JAHBRY010000001.1"/>
</dbReference>
<dbReference type="PANTHER" id="PTHR12526:SF510">
    <property type="entry name" value="D-INOSITOL 3-PHOSPHATE GLYCOSYLTRANSFERASE"/>
    <property type="match status" value="1"/>
</dbReference>
<name>A0A2V3TUC0_9HYPH</name>
<organism evidence="3 4">
    <name type="scientific">Chelatococcus asaccharovorans</name>
    <dbReference type="NCBI Taxonomy" id="28210"/>
    <lineage>
        <taxon>Bacteria</taxon>
        <taxon>Pseudomonadati</taxon>
        <taxon>Pseudomonadota</taxon>
        <taxon>Alphaproteobacteria</taxon>
        <taxon>Hyphomicrobiales</taxon>
        <taxon>Chelatococcaceae</taxon>
        <taxon>Chelatococcus</taxon>
    </lineage>
</organism>
<accession>A0A2V3TUC0</accession>
<evidence type="ECO:0000313" key="4">
    <source>
        <dbReference type="Proteomes" id="UP000248021"/>
    </source>
</evidence>
<keyword evidence="2 3" id="KW-0808">Transferase</keyword>
<evidence type="ECO:0000313" key="3">
    <source>
        <dbReference type="EMBL" id="PXW52904.1"/>
    </source>
</evidence>
<dbReference type="OrthoDB" id="9781738at2"/>
<dbReference type="Proteomes" id="UP000248021">
    <property type="component" value="Unassembled WGS sequence"/>
</dbReference>
<reference evidence="3 4" key="1">
    <citation type="submission" date="2018-05" db="EMBL/GenBank/DDBJ databases">
        <title>Genomic Encyclopedia of Type Strains, Phase IV (KMG-IV): sequencing the most valuable type-strain genomes for metagenomic binning, comparative biology and taxonomic classification.</title>
        <authorList>
            <person name="Goeker M."/>
        </authorList>
    </citation>
    <scope>NUCLEOTIDE SEQUENCE [LARGE SCALE GENOMIC DNA]</scope>
    <source>
        <strain evidence="3 4">DSM 6462</strain>
    </source>
</reference>
<dbReference type="Gene3D" id="3.40.50.2000">
    <property type="entry name" value="Glycogen Phosphorylase B"/>
    <property type="match status" value="2"/>
</dbReference>
<evidence type="ECO:0000256" key="2">
    <source>
        <dbReference type="ARBA" id="ARBA00022679"/>
    </source>
</evidence>
<keyword evidence="4" id="KW-1185">Reference proteome</keyword>
<keyword evidence="1" id="KW-0328">Glycosyltransferase</keyword>